<dbReference type="Gene3D" id="1.10.3720.10">
    <property type="entry name" value="MetI-like"/>
    <property type="match status" value="1"/>
</dbReference>
<protein>
    <submittedName>
        <fullName evidence="9">Phosphonate ABC transporter, permease protein PhnE</fullName>
    </submittedName>
</protein>
<evidence type="ECO:0000259" key="8">
    <source>
        <dbReference type="PROSITE" id="PS50928"/>
    </source>
</evidence>
<feature type="transmembrane region" description="Helical" evidence="7">
    <location>
        <begin position="210"/>
        <end position="228"/>
    </location>
</feature>
<dbReference type="InterPro" id="IPR005769">
    <property type="entry name" value="PhnE/PtxC"/>
</dbReference>
<dbReference type="PANTHER" id="PTHR30043:SF1">
    <property type="entry name" value="ABC TRANSPORT SYSTEM PERMEASE PROTEIN P69"/>
    <property type="match status" value="1"/>
</dbReference>
<keyword evidence="5 7" id="KW-1133">Transmembrane helix</keyword>
<dbReference type="NCBIfam" id="TIGR01097">
    <property type="entry name" value="PhnE"/>
    <property type="match status" value="1"/>
</dbReference>
<dbReference type="InterPro" id="IPR035906">
    <property type="entry name" value="MetI-like_sf"/>
</dbReference>
<feature type="transmembrane region" description="Helical" evidence="7">
    <location>
        <begin position="20"/>
        <end position="50"/>
    </location>
</feature>
<keyword evidence="4 7" id="KW-0812">Transmembrane</keyword>
<feature type="transmembrane region" description="Helical" evidence="7">
    <location>
        <begin position="71"/>
        <end position="97"/>
    </location>
</feature>
<proteinExistence type="inferred from homology"/>
<feature type="transmembrane region" description="Helical" evidence="7">
    <location>
        <begin position="240"/>
        <end position="261"/>
    </location>
</feature>
<dbReference type="EMBL" id="LWAJ01000241">
    <property type="protein sequence ID" value="KZL48488.1"/>
    <property type="molecule type" value="Genomic_DNA"/>
</dbReference>
<dbReference type="AlphaFoldDB" id="A0A166IJQ2"/>
<evidence type="ECO:0000256" key="6">
    <source>
        <dbReference type="ARBA" id="ARBA00023136"/>
    </source>
</evidence>
<dbReference type="PROSITE" id="PS50928">
    <property type="entry name" value="ABC_TM1"/>
    <property type="match status" value="1"/>
</dbReference>
<evidence type="ECO:0000313" key="9">
    <source>
        <dbReference type="EMBL" id="KZL48488.1"/>
    </source>
</evidence>
<dbReference type="Proteomes" id="UP000076555">
    <property type="component" value="Unassembled WGS sequence"/>
</dbReference>
<evidence type="ECO:0000313" key="10">
    <source>
        <dbReference type="Proteomes" id="UP000076555"/>
    </source>
</evidence>
<sequence>MKPLNIKSKLQPLPPKPFSFIPVWFSLLIALFFLAVNDLGLSFGELLGGLGNIFEYLSRYRSPNFTDLREYLVLMGQTLAMALWGTAIAFFMGFLLAPLAAKNLTPHPVIYRLSRELLNFMRAMPDLLLALIFVAAVGLGPLPGVMALGFHTTGFLGKFFAESMERVNPGIYEAVSATGASFLQQIMFAAWPAIIREVVGYTLYIFDRNVRMAAVLGLVGAGGIGLALQQNLRTFRYDESAALIIVMLVSIVAIDYLSAAIRSRLS</sequence>
<evidence type="ECO:0000256" key="3">
    <source>
        <dbReference type="ARBA" id="ARBA00022475"/>
    </source>
</evidence>
<dbReference type="GO" id="GO:0005886">
    <property type="term" value="C:plasma membrane"/>
    <property type="evidence" value="ECO:0007669"/>
    <property type="project" value="UniProtKB-SubCell"/>
</dbReference>
<evidence type="ECO:0000256" key="7">
    <source>
        <dbReference type="RuleBase" id="RU363032"/>
    </source>
</evidence>
<comment type="caution">
    <text evidence="9">The sequence shown here is derived from an EMBL/GenBank/DDBJ whole genome shotgun (WGS) entry which is preliminary data.</text>
</comment>
<evidence type="ECO:0000256" key="5">
    <source>
        <dbReference type="ARBA" id="ARBA00022989"/>
    </source>
</evidence>
<feature type="domain" description="ABC transmembrane type-1" evidence="8">
    <location>
        <begin position="75"/>
        <end position="258"/>
    </location>
</feature>
<evidence type="ECO:0000256" key="1">
    <source>
        <dbReference type="ARBA" id="ARBA00004651"/>
    </source>
</evidence>
<dbReference type="InterPro" id="IPR000515">
    <property type="entry name" value="MetI-like"/>
</dbReference>
<dbReference type="Pfam" id="PF00528">
    <property type="entry name" value="BPD_transp_1"/>
    <property type="match status" value="1"/>
</dbReference>
<dbReference type="SUPFAM" id="SSF161098">
    <property type="entry name" value="MetI-like"/>
    <property type="match status" value="1"/>
</dbReference>
<dbReference type="GO" id="GO:0015416">
    <property type="term" value="F:ABC-type phosphonate transporter activity"/>
    <property type="evidence" value="ECO:0007669"/>
    <property type="project" value="InterPro"/>
</dbReference>
<accession>A0A166IJQ2</accession>
<comment type="subcellular location">
    <subcellularLocation>
        <location evidence="1 7">Cell membrane</location>
        <topology evidence="1 7">Multi-pass membrane protein</topology>
    </subcellularLocation>
</comment>
<comment type="similarity">
    <text evidence="7">Belongs to the binding-protein-dependent transport system permease family.</text>
</comment>
<keyword evidence="6 7" id="KW-0472">Membrane</keyword>
<organism evidence="9 10">
    <name type="scientific">Nodularia spumigena CENA596</name>
    <dbReference type="NCBI Taxonomy" id="1819295"/>
    <lineage>
        <taxon>Bacteria</taxon>
        <taxon>Bacillati</taxon>
        <taxon>Cyanobacteriota</taxon>
        <taxon>Cyanophyceae</taxon>
        <taxon>Nostocales</taxon>
        <taxon>Nodulariaceae</taxon>
        <taxon>Nodularia</taxon>
    </lineage>
</organism>
<keyword evidence="2 7" id="KW-0813">Transport</keyword>
<reference evidence="9 10" key="1">
    <citation type="submission" date="2016-04" db="EMBL/GenBank/DDBJ databases">
        <title>Draft Genome Assembly of the Bloom-forming Cyanobacterium Nodularia spumigena Strain CENA596 in Shrimp Production Ponds.</title>
        <authorList>
            <person name="Popin R.V."/>
            <person name="Rigonato J."/>
            <person name="Abreu V.A."/>
            <person name="Andreote A.P."/>
            <person name="Silveira S.B."/>
            <person name="Odebrecht C."/>
            <person name="Fiore M.F."/>
        </authorList>
    </citation>
    <scope>NUCLEOTIDE SEQUENCE [LARGE SCALE GENOMIC DNA]</scope>
    <source>
        <strain evidence="9 10">CENA596</strain>
    </source>
</reference>
<dbReference type="RefSeq" id="WP_006194185.1">
    <property type="nucleotide sequence ID" value="NZ_CAWMRI010000241.1"/>
</dbReference>
<dbReference type="PANTHER" id="PTHR30043">
    <property type="entry name" value="PHOSPHONATES TRANSPORT SYSTEM PERMEASE PROTEIN"/>
    <property type="match status" value="1"/>
</dbReference>
<keyword evidence="3" id="KW-1003">Cell membrane</keyword>
<evidence type="ECO:0000256" key="4">
    <source>
        <dbReference type="ARBA" id="ARBA00022692"/>
    </source>
</evidence>
<dbReference type="GeneID" id="78015872"/>
<gene>
    <name evidence="9" type="ORF">A2T98_17790</name>
</gene>
<feature type="transmembrane region" description="Helical" evidence="7">
    <location>
        <begin position="127"/>
        <end position="150"/>
    </location>
</feature>
<evidence type="ECO:0000256" key="2">
    <source>
        <dbReference type="ARBA" id="ARBA00022448"/>
    </source>
</evidence>
<dbReference type="CDD" id="cd06261">
    <property type="entry name" value="TM_PBP2"/>
    <property type="match status" value="1"/>
</dbReference>
<name>A0A166IJQ2_NODSP</name>